<evidence type="ECO:0000313" key="11">
    <source>
        <dbReference type="Proteomes" id="UP000184073"/>
    </source>
</evidence>
<dbReference type="CDD" id="cd01897">
    <property type="entry name" value="NOG"/>
    <property type="match status" value="1"/>
</dbReference>
<feature type="domain" description="OBG-type G" evidence="9">
    <location>
        <begin position="168"/>
        <end position="340"/>
    </location>
</feature>
<dbReference type="InterPro" id="IPR005225">
    <property type="entry name" value="Small_GTP-bd"/>
</dbReference>
<dbReference type="Gene3D" id="1.20.120.1190">
    <property type="match status" value="1"/>
</dbReference>
<dbReference type="InterPro" id="IPR024926">
    <property type="entry name" value="NOG1"/>
</dbReference>
<dbReference type="PANTHER" id="PTHR45759">
    <property type="entry name" value="NUCLEOLAR GTP-BINDING PROTEIN 1"/>
    <property type="match status" value="1"/>
</dbReference>
<dbReference type="PIRSF" id="PIRSF038919">
    <property type="entry name" value="NOG1"/>
    <property type="match status" value="1"/>
</dbReference>
<comment type="subcellular location">
    <subcellularLocation>
        <location evidence="2 7">Nucleus</location>
        <location evidence="2 7">Nucleolus</location>
    </subcellularLocation>
</comment>
<dbReference type="Pfam" id="PF06858">
    <property type="entry name" value="NOG1"/>
    <property type="match status" value="1"/>
</dbReference>
<evidence type="ECO:0000256" key="2">
    <source>
        <dbReference type="ARBA" id="ARBA00004604"/>
    </source>
</evidence>
<dbReference type="FunFam" id="3.40.50.300:FF:000496">
    <property type="entry name" value="Nucleolar GTP-binding protein 1"/>
    <property type="match status" value="1"/>
</dbReference>
<keyword evidence="6 7" id="KW-0539">Nucleus</keyword>
<evidence type="ECO:0000313" key="10">
    <source>
        <dbReference type="EMBL" id="OJJ01071.1"/>
    </source>
</evidence>
<dbReference type="VEuPathDB" id="FungiDB:ASPVEDRAFT_190662"/>
<dbReference type="OrthoDB" id="415015at2759"/>
<dbReference type="InterPro" id="IPR027417">
    <property type="entry name" value="P-loop_NTPase"/>
</dbReference>
<evidence type="ECO:0000256" key="8">
    <source>
        <dbReference type="SAM" id="MobiDB-lite"/>
    </source>
</evidence>
<sequence>MKTTWKDIPPVPTSQEFLDIVLSRTQRQLPTQIRAGFKISRIRGFYTRKVKYTQETFGEKFEAILDGFPRLQDIHPFHKDLMNTLYDADHFRIALGQVSTAKHLIETVSRDYVRLIKYAQSLFQCKQLKRAALGRMATICRRLKDPLVYLEQVRQHLGRLPSIDPNTRTLLICGYPNVGKSSFLRSISRADVDVQPYAFTTKSLFVGHFDYKYLRFQAIDTPGILDHPLEEMNTIEMQSITAIAHLRSAVMYFMDLSEQCGYSVSDQIKLFHNIRPLFANKIVFVVVNKIDVRRPEDLEPEVQEEMQNMLKADDVELLQLSCTTTEGVTNVKNAACDKLLAERVAQKLKSGSNSSGTPGGRLGDVLARIHVAQPMGGAQLETFIPDAVKDLKKYDKNDPNRRKLERDIEEENGGAGVYNVDLKKNYLLANDEWKHDKIPELWNGKNIYDYVDPDIEAKLAALEEEEEKLEADGHYDSDESVEDAEDADIRMKADLIREKRTLMRNEAKMRKSLKNRAAIPRSAKAKRLSQMEQGLDAAGYDADAAVSRVRSQSQSRGRTTTRDMDDDAMDVDPSDPKQAIARAKGRARSQAATNRLQDGVADETARSKAERLTKLGQKKMNRMARQGEADRHQTVSLTKHLVAGKRGMGKTQRR</sequence>
<evidence type="ECO:0000256" key="6">
    <source>
        <dbReference type="ARBA" id="ARBA00023242"/>
    </source>
</evidence>
<keyword evidence="5" id="KW-0342">GTP-binding</keyword>
<proteinExistence type="inferred from homology"/>
<dbReference type="Gene3D" id="3.40.50.300">
    <property type="entry name" value="P-loop containing nucleotide triphosphate hydrolases"/>
    <property type="match status" value="1"/>
</dbReference>
<evidence type="ECO:0000256" key="7">
    <source>
        <dbReference type="PIRNR" id="PIRNR038919"/>
    </source>
</evidence>
<dbReference type="InterPro" id="IPR031167">
    <property type="entry name" value="G_OBG"/>
</dbReference>
<evidence type="ECO:0000256" key="3">
    <source>
        <dbReference type="ARBA" id="ARBA00022517"/>
    </source>
</evidence>
<dbReference type="InterPro" id="IPR006073">
    <property type="entry name" value="GTP-bd"/>
</dbReference>
<protein>
    <recommendedName>
        <fullName evidence="7">Nucleolar GTP-binding protein 1</fullName>
    </recommendedName>
</protein>
<dbReference type="Proteomes" id="UP000184073">
    <property type="component" value="Unassembled WGS sequence"/>
</dbReference>
<keyword evidence="11" id="KW-1185">Reference proteome</keyword>
<accession>A0A1L9PHU6</accession>
<dbReference type="Pfam" id="PF08155">
    <property type="entry name" value="NOGCT"/>
    <property type="match status" value="1"/>
</dbReference>
<organism evidence="10 11">
    <name type="scientific">Aspergillus versicolor CBS 583.65</name>
    <dbReference type="NCBI Taxonomy" id="1036611"/>
    <lineage>
        <taxon>Eukaryota</taxon>
        <taxon>Fungi</taxon>
        <taxon>Dikarya</taxon>
        <taxon>Ascomycota</taxon>
        <taxon>Pezizomycotina</taxon>
        <taxon>Eurotiomycetes</taxon>
        <taxon>Eurotiomycetidae</taxon>
        <taxon>Eurotiales</taxon>
        <taxon>Aspergillaceae</taxon>
        <taxon>Aspergillus</taxon>
        <taxon>Aspergillus subgen. Nidulantes</taxon>
    </lineage>
</organism>
<keyword evidence="3 7" id="KW-0690">Ribosome biogenesis</keyword>
<comment type="similarity">
    <text evidence="7">Belongs to the TRAFAC class OBG-HflX-like GTPase superfamily. OBG GTPase family. NOG subfamily.</text>
</comment>
<dbReference type="GO" id="GO:0042254">
    <property type="term" value="P:ribosome biogenesis"/>
    <property type="evidence" value="ECO:0007669"/>
    <property type="project" value="UniProtKB-KW"/>
</dbReference>
<evidence type="ECO:0000256" key="1">
    <source>
        <dbReference type="ARBA" id="ARBA00002889"/>
    </source>
</evidence>
<evidence type="ECO:0000256" key="5">
    <source>
        <dbReference type="ARBA" id="ARBA00023134"/>
    </source>
</evidence>
<dbReference type="GeneID" id="63724578"/>
<dbReference type="EMBL" id="KV878128">
    <property type="protein sequence ID" value="OJJ01071.1"/>
    <property type="molecule type" value="Genomic_DNA"/>
</dbReference>
<feature type="compositionally biased region" description="Basic and acidic residues" evidence="8">
    <location>
        <begin position="603"/>
        <end position="613"/>
    </location>
</feature>
<dbReference type="RefSeq" id="XP_040666833.1">
    <property type="nucleotide sequence ID" value="XM_040809067.1"/>
</dbReference>
<name>A0A1L9PHU6_ASPVE</name>
<dbReference type="STRING" id="1036611.A0A1L9PHU6"/>
<dbReference type="AlphaFoldDB" id="A0A1L9PHU6"/>
<dbReference type="GO" id="GO:0005730">
    <property type="term" value="C:nucleolus"/>
    <property type="evidence" value="ECO:0007669"/>
    <property type="project" value="UniProtKB-SubCell"/>
</dbReference>
<dbReference type="NCBIfam" id="TIGR00231">
    <property type="entry name" value="small_GTP"/>
    <property type="match status" value="1"/>
</dbReference>
<feature type="compositionally biased region" description="Acidic residues" evidence="8">
    <location>
        <begin position="564"/>
        <end position="573"/>
    </location>
</feature>
<dbReference type="GO" id="GO:0005525">
    <property type="term" value="F:GTP binding"/>
    <property type="evidence" value="ECO:0007669"/>
    <property type="project" value="UniProtKB-KW"/>
</dbReference>
<evidence type="ECO:0000259" key="9">
    <source>
        <dbReference type="PROSITE" id="PS51710"/>
    </source>
</evidence>
<dbReference type="InterPro" id="IPR041623">
    <property type="entry name" value="NOG1_N"/>
</dbReference>
<dbReference type="PRINTS" id="PR00326">
    <property type="entry name" value="GTP1OBG"/>
</dbReference>
<dbReference type="PROSITE" id="PS51710">
    <property type="entry name" value="G_OBG"/>
    <property type="match status" value="1"/>
</dbReference>
<keyword evidence="4" id="KW-0547">Nucleotide-binding</keyword>
<dbReference type="InterPro" id="IPR010674">
    <property type="entry name" value="NOG1_Rossman_fold_dom"/>
</dbReference>
<feature type="compositionally biased region" description="Low complexity" evidence="8">
    <location>
        <begin position="546"/>
        <end position="558"/>
    </location>
</feature>
<dbReference type="InterPro" id="IPR012973">
    <property type="entry name" value="NOG_C"/>
</dbReference>
<dbReference type="SUPFAM" id="SSF52540">
    <property type="entry name" value="P-loop containing nucleoside triphosphate hydrolases"/>
    <property type="match status" value="1"/>
</dbReference>
<feature type="region of interest" description="Disordered" evidence="8">
    <location>
        <begin position="546"/>
        <end position="654"/>
    </location>
</feature>
<dbReference type="Pfam" id="PF17835">
    <property type="entry name" value="NOG1_N"/>
    <property type="match status" value="1"/>
</dbReference>
<comment type="function">
    <text evidence="1 7">Involved in the biogenesis of the 60S ribosomal subunit.</text>
</comment>
<evidence type="ECO:0000256" key="4">
    <source>
        <dbReference type="ARBA" id="ARBA00022741"/>
    </source>
</evidence>
<reference evidence="11" key="1">
    <citation type="journal article" date="2017" name="Genome Biol.">
        <title>Comparative genomics reveals high biological diversity and specific adaptations in the industrially and medically important fungal genus Aspergillus.</title>
        <authorList>
            <person name="de Vries R.P."/>
            <person name="Riley R."/>
            <person name="Wiebenga A."/>
            <person name="Aguilar-Osorio G."/>
            <person name="Amillis S."/>
            <person name="Uchima C.A."/>
            <person name="Anderluh G."/>
            <person name="Asadollahi M."/>
            <person name="Askin M."/>
            <person name="Barry K."/>
            <person name="Battaglia E."/>
            <person name="Bayram O."/>
            <person name="Benocci T."/>
            <person name="Braus-Stromeyer S.A."/>
            <person name="Caldana C."/>
            <person name="Canovas D."/>
            <person name="Cerqueira G.C."/>
            <person name="Chen F."/>
            <person name="Chen W."/>
            <person name="Choi C."/>
            <person name="Clum A."/>
            <person name="Dos Santos R.A."/>
            <person name="Damasio A.R."/>
            <person name="Diallinas G."/>
            <person name="Emri T."/>
            <person name="Fekete E."/>
            <person name="Flipphi M."/>
            <person name="Freyberg S."/>
            <person name="Gallo A."/>
            <person name="Gournas C."/>
            <person name="Habgood R."/>
            <person name="Hainaut M."/>
            <person name="Harispe M.L."/>
            <person name="Henrissat B."/>
            <person name="Hilden K.S."/>
            <person name="Hope R."/>
            <person name="Hossain A."/>
            <person name="Karabika E."/>
            <person name="Karaffa L."/>
            <person name="Karanyi Z."/>
            <person name="Krasevec N."/>
            <person name="Kuo A."/>
            <person name="Kusch H."/>
            <person name="LaButti K."/>
            <person name="Lagendijk E.L."/>
            <person name="Lapidus A."/>
            <person name="Levasseur A."/>
            <person name="Lindquist E."/>
            <person name="Lipzen A."/>
            <person name="Logrieco A.F."/>
            <person name="MacCabe A."/>
            <person name="Maekelae M.R."/>
            <person name="Malavazi I."/>
            <person name="Melin P."/>
            <person name="Meyer V."/>
            <person name="Mielnichuk N."/>
            <person name="Miskei M."/>
            <person name="Molnar A.P."/>
            <person name="Mule G."/>
            <person name="Ngan C.Y."/>
            <person name="Orejas M."/>
            <person name="Orosz E."/>
            <person name="Ouedraogo J.P."/>
            <person name="Overkamp K.M."/>
            <person name="Park H.-S."/>
            <person name="Perrone G."/>
            <person name="Piumi F."/>
            <person name="Punt P.J."/>
            <person name="Ram A.F."/>
            <person name="Ramon A."/>
            <person name="Rauscher S."/>
            <person name="Record E."/>
            <person name="Riano-Pachon D.M."/>
            <person name="Robert V."/>
            <person name="Roehrig J."/>
            <person name="Ruller R."/>
            <person name="Salamov A."/>
            <person name="Salih N.S."/>
            <person name="Samson R.A."/>
            <person name="Sandor E."/>
            <person name="Sanguinetti M."/>
            <person name="Schuetze T."/>
            <person name="Sepcic K."/>
            <person name="Shelest E."/>
            <person name="Sherlock G."/>
            <person name="Sophianopoulou V."/>
            <person name="Squina F.M."/>
            <person name="Sun H."/>
            <person name="Susca A."/>
            <person name="Todd R.B."/>
            <person name="Tsang A."/>
            <person name="Unkles S.E."/>
            <person name="van de Wiele N."/>
            <person name="van Rossen-Uffink D."/>
            <person name="Oliveira J.V."/>
            <person name="Vesth T.C."/>
            <person name="Visser J."/>
            <person name="Yu J.-H."/>
            <person name="Zhou M."/>
            <person name="Andersen M.R."/>
            <person name="Archer D.B."/>
            <person name="Baker S.E."/>
            <person name="Benoit I."/>
            <person name="Brakhage A.A."/>
            <person name="Braus G.H."/>
            <person name="Fischer R."/>
            <person name="Frisvad J.C."/>
            <person name="Goldman G.H."/>
            <person name="Houbraken J."/>
            <person name="Oakley B."/>
            <person name="Pocsi I."/>
            <person name="Scazzocchio C."/>
            <person name="Seiboth B."/>
            <person name="vanKuyk P.A."/>
            <person name="Wortman J."/>
            <person name="Dyer P.S."/>
            <person name="Grigoriev I.V."/>
        </authorList>
    </citation>
    <scope>NUCLEOTIDE SEQUENCE [LARGE SCALE GENOMIC DNA]</scope>
    <source>
        <strain evidence="11">CBS 583.65</strain>
    </source>
</reference>
<gene>
    <name evidence="10" type="ORF">ASPVEDRAFT_190662</name>
</gene>